<evidence type="ECO:0000256" key="1">
    <source>
        <dbReference type="ARBA" id="ARBA00004162"/>
    </source>
</evidence>
<comment type="caution">
    <text evidence="8">The sequence shown here is derived from an EMBL/GenBank/DDBJ whole genome shotgun (WGS) entry which is preliminary data.</text>
</comment>
<proteinExistence type="predicted"/>
<protein>
    <submittedName>
        <fullName evidence="8">PspC domain-containing protein</fullName>
    </submittedName>
</protein>
<gene>
    <name evidence="8" type="ORF">KDL28_32320</name>
</gene>
<sequence>MVASGARTAAIGSTVANVASRLVRPGSGKLIAGVCAALADRFGLSRGLVRLIFVKFGPVGAGEPAYIILWIIIPKERR</sequence>
<evidence type="ECO:0000259" key="7">
    <source>
        <dbReference type="Pfam" id="PF04024"/>
    </source>
</evidence>
<keyword evidence="5 6" id="KW-0472">Membrane</keyword>
<dbReference type="Pfam" id="PF04024">
    <property type="entry name" value="PspC"/>
    <property type="match status" value="1"/>
</dbReference>
<accession>A0ABT1A9Z0</accession>
<evidence type="ECO:0000256" key="5">
    <source>
        <dbReference type="ARBA" id="ARBA00023136"/>
    </source>
</evidence>
<keyword evidence="2" id="KW-1003">Cell membrane</keyword>
<organism evidence="8 9">
    <name type="scientific">Pseudonocardia humida</name>
    <dbReference type="NCBI Taxonomy" id="2800819"/>
    <lineage>
        <taxon>Bacteria</taxon>
        <taxon>Bacillati</taxon>
        <taxon>Actinomycetota</taxon>
        <taxon>Actinomycetes</taxon>
        <taxon>Pseudonocardiales</taxon>
        <taxon>Pseudonocardiaceae</taxon>
        <taxon>Pseudonocardia</taxon>
    </lineage>
</organism>
<dbReference type="PANTHER" id="PTHR33885:SF3">
    <property type="entry name" value="PHAGE SHOCK PROTEIN C"/>
    <property type="match status" value="1"/>
</dbReference>
<feature type="domain" description="Phage shock protein PspC N-terminal" evidence="7">
    <location>
        <begin position="21"/>
        <end position="76"/>
    </location>
</feature>
<comment type="subcellular location">
    <subcellularLocation>
        <location evidence="1">Cell membrane</location>
        <topology evidence="1">Single-pass membrane protein</topology>
    </subcellularLocation>
</comment>
<dbReference type="Proteomes" id="UP001165283">
    <property type="component" value="Unassembled WGS sequence"/>
</dbReference>
<keyword evidence="3 6" id="KW-0812">Transmembrane</keyword>
<evidence type="ECO:0000256" key="6">
    <source>
        <dbReference type="SAM" id="Phobius"/>
    </source>
</evidence>
<evidence type="ECO:0000256" key="3">
    <source>
        <dbReference type="ARBA" id="ARBA00022692"/>
    </source>
</evidence>
<evidence type="ECO:0000256" key="2">
    <source>
        <dbReference type="ARBA" id="ARBA00022475"/>
    </source>
</evidence>
<keyword evidence="4 6" id="KW-1133">Transmembrane helix</keyword>
<dbReference type="InterPro" id="IPR052027">
    <property type="entry name" value="PspC"/>
</dbReference>
<reference evidence="8" key="1">
    <citation type="submission" date="2021-04" db="EMBL/GenBank/DDBJ databases">
        <title>Pseudonocardia sp. nov., isolated from sandy soil of mangrove forest.</title>
        <authorList>
            <person name="Zan Z."/>
            <person name="Huang R."/>
            <person name="Liu W."/>
        </authorList>
    </citation>
    <scope>NUCLEOTIDE SEQUENCE</scope>
    <source>
        <strain evidence="8">S2-4</strain>
    </source>
</reference>
<evidence type="ECO:0000313" key="8">
    <source>
        <dbReference type="EMBL" id="MCO1659766.1"/>
    </source>
</evidence>
<keyword evidence="9" id="KW-1185">Reference proteome</keyword>
<feature type="transmembrane region" description="Helical" evidence="6">
    <location>
        <begin position="52"/>
        <end position="73"/>
    </location>
</feature>
<dbReference type="EMBL" id="JAGSOV010000070">
    <property type="protein sequence ID" value="MCO1659766.1"/>
    <property type="molecule type" value="Genomic_DNA"/>
</dbReference>
<dbReference type="InterPro" id="IPR007168">
    <property type="entry name" value="Phageshock_PspC_N"/>
</dbReference>
<evidence type="ECO:0000313" key="9">
    <source>
        <dbReference type="Proteomes" id="UP001165283"/>
    </source>
</evidence>
<name>A0ABT1A9Z0_9PSEU</name>
<evidence type="ECO:0000256" key="4">
    <source>
        <dbReference type="ARBA" id="ARBA00022989"/>
    </source>
</evidence>
<dbReference type="PANTHER" id="PTHR33885">
    <property type="entry name" value="PHAGE SHOCK PROTEIN C"/>
    <property type="match status" value="1"/>
</dbReference>